<gene>
    <name evidence="2" type="ORF">DSTB1V02_LOCUS13299</name>
</gene>
<dbReference type="EMBL" id="LR905588">
    <property type="protein sequence ID" value="CAD7253550.1"/>
    <property type="molecule type" value="Genomic_DNA"/>
</dbReference>
<reference evidence="2" key="1">
    <citation type="submission" date="2020-11" db="EMBL/GenBank/DDBJ databases">
        <authorList>
            <person name="Tran Van P."/>
        </authorList>
    </citation>
    <scope>NUCLEOTIDE SEQUENCE</scope>
</reference>
<sequence>MNVPVLLLILAMAGCCHALVCFICNNEDDCDNDRSDLWFKVCEERNMTAEEKTLCVSVFDEDREWRFPTSRSFRRGSHGFGRSERLRRYPERRGEESENFLAVNPTGLLG</sequence>
<keyword evidence="1" id="KW-0732">Signal</keyword>
<name>A0A7R9FSI2_9CRUS</name>
<organism evidence="2">
    <name type="scientific">Darwinula stevensoni</name>
    <dbReference type="NCBI Taxonomy" id="69355"/>
    <lineage>
        <taxon>Eukaryota</taxon>
        <taxon>Metazoa</taxon>
        <taxon>Ecdysozoa</taxon>
        <taxon>Arthropoda</taxon>
        <taxon>Crustacea</taxon>
        <taxon>Oligostraca</taxon>
        <taxon>Ostracoda</taxon>
        <taxon>Podocopa</taxon>
        <taxon>Podocopida</taxon>
        <taxon>Darwinulocopina</taxon>
        <taxon>Darwinuloidea</taxon>
        <taxon>Darwinulidae</taxon>
        <taxon>Darwinula</taxon>
    </lineage>
</organism>
<keyword evidence="3" id="KW-1185">Reference proteome</keyword>
<evidence type="ECO:0000313" key="3">
    <source>
        <dbReference type="Proteomes" id="UP000677054"/>
    </source>
</evidence>
<feature type="chain" id="PRO_5036403197" evidence="1">
    <location>
        <begin position="19"/>
        <end position="110"/>
    </location>
</feature>
<protein>
    <submittedName>
        <fullName evidence="2">Uncharacterized protein</fullName>
    </submittedName>
</protein>
<proteinExistence type="predicted"/>
<dbReference type="Proteomes" id="UP000677054">
    <property type="component" value="Unassembled WGS sequence"/>
</dbReference>
<feature type="signal peptide" evidence="1">
    <location>
        <begin position="1"/>
        <end position="18"/>
    </location>
</feature>
<dbReference type="AlphaFoldDB" id="A0A7R9FSI2"/>
<accession>A0A7R9FSI2</accession>
<evidence type="ECO:0000313" key="2">
    <source>
        <dbReference type="EMBL" id="CAD7253550.1"/>
    </source>
</evidence>
<evidence type="ECO:0000256" key="1">
    <source>
        <dbReference type="SAM" id="SignalP"/>
    </source>
</evidence>
<dbReference type="EMBL" id="CAJPEV010006071">
    <property type="protein sequence ID" value="CAG0903806.1"/>
    <property type="molecule type" value="Genomic_DNA"/>
</dbReference>